<reference evidence="2 3" key="1">
    <citation type="submission" date="2017-03" db="EMBL/GenBank/DDBJ databases">
        <authorList>
            <person name="Afonso C.L."/>
            <person name="Miller P.J."/>
            <person name="Scott M.A."/>
            <person name="Spackman E."/>
            <person name="Goraichik I."/>
            <person name="Dimitrov K.M."/>
            <person name="Suarez D.L."/>
            <person name="Swayne D.E."/>
        </authorList>
    </citation>
    <scope>NUCLEOTIDE SEQUENCE [LARGE SCALE GENOMIC DNA]</scope>
    <source>
        <strain evidence="2">Genome sequencing of Nitrospira japonica strain NJ11</strain>
    </source>
</reference>
<sequence length="78" mass="8817">MVHPVTSLFVIVRWKTVQKVENRGRKQEELSAGRCVAGTFVLMKADAMRNHSWGPPTRRSRNFSMRAHSEGLPVAGRV</sequence>
<gene>
    <name evidence="2" type="ORF">NSJP_1193</name>
</gene>
<dbReference type="STRING" id="1325564.NSJP_1193"/>
<accession>A0A1W1I316</accession>
<keyword evidence="3" id="KW-1185">Reference proteome</keyword>
<organism evidence="2 3">
    <name type="scientific">Nitrospira japonica</name>
    <dbReference type="NCBI Taxonomy" id="1325564"/>
    <lineage>
        <taxon>Bacteria</taxon>
        <taxon>Pseudomonadati</taxon>
        <taxon>Nitrospirota</taxon>
        <taxon>Nitrospiria</taxon>
        <taxon>Nitrospirales</taxon>
        <taxon>Nitrospiraceae</taxon>
        <taxon>Nitrospira</taxon>
    </lineage>
</organism>
<proteinExistence type="predicted"/>
<feature type="region of interest" description="Disordered" evidence="1">
    <location>
        <begin position="51"/>
        <end position="78"/>
    </location>
</feature>
<dbReference type="AlphaFoldDB" id="A0A1W1I316"/>
<name>A0A1W1I316_9BACT</name>
<dbReference type="KEGG" id="nja:NSJP_1193"/>
<protein>
    <submittedName>
        <fullName evidence="2">Uncharacterized protein</fullName>
    </submittedName>
</protein>
<dbReference type="EMBL" id="LT828648">
    <property type="protein sequence ID" value="SLM47365.1"/>
    <property type="molecule type" value="Genomic_DNA"/>
</dbReference>
<evidence type="ECO:0000313" key="3">
    <source>
        <dbReference type="Proteomes" id="UP000192042"/>
    </source>
</evidence>
<dbReference type="Proteomes" id="UP000192042">
    <property type="component" value="Chromosome I"/>
</dbReference>
<evidence type="ECO:0000313" key="2">
    <source>
        <dbReference type="EMBL" id="SLM47365.1"/>
    </source>
</evidence>
<evidence type="ECO:0000256" key="1">
    <source>
        <dbReference type="SAM" id="MobiDB-lite"/>
    </source>
</evidence>